<accession>A0AAV7ACD2</accession>
<evidence type="ECO:0000256" key="1">
    <source>
        <dbReference type="SAM" id="SignalP"/>
    </source>
</evidence>
<dbReference type="PANTHER" id="PTHR17206:SF1">
    <property type="entry name" value="PROLACTIN-RELEASING PEPTIDE"/>
    <property type="match status" value="1"/>
</dbReference>
<proteinExistence type="predicted"/>
<evidence type="ECO:0000313" key="2">
    <source>
        <dbReference type="EMBL" id="KAG8559204.1"/>
    </source>
</evidence>
<protein>
    <submittedName>
        <fullName evidence="2">Uncharacterized protein</fullName>
    </submittedName>
</protein>
<keyword evidence="3" id="KW-1185">Reference proteome</keyword>
<gene>
    <name evidence="2" type="ORF">GDO81_017266</name>
</gene>
<keyword evidence="1" id="KW-0732">Signal</keyword>
<dbReference type="GO" id="GO:0031861">
    <property type="term" value="F:prolactin-releasing peptide receptor binding"/>
    <property type="evidence" value="ECO:0007669"/>
    <property type="project" value="TreeGrafter"/>
</dbReference>
<dbReference type="Proteomes" id="UP000824782">
    <property type="component" value="Unassembled WGS sequence"/>
</dbReference>
<feature type="signal peptide" evidence="1">
    <location>
        <begin position="1"/>
        <end position="33"/>
    </location>
</feature>
<dbReference type="Pfam" id="PF15172">
    <property type="entry name" value="Prolactin_RP"/>
    <property type="match status" value="1"/>
</dbReference>
<dbReference type="AlphaFoldDB" id="A0AAV7ACD2"/>
<dbReference type="EMBL" id="WNYA01000008">
    <property type="protein sequence ID" value="KAG8559204.1"/>
    <property type="molecule type" value="Genomic_DNA"/>
</dbReference>
<dbReference type="GO" id="GO:0007186">
    <property type="term" value="P:G protein-coupled receptor signaling pathway"/>
    <property type="evidence" value="ECO:0007669"/>
    <property type="project" value="TreeGrafter"/>
</dbReference>
<feature type="chain" id="PRO_5043775906" evidence="1">
    <location>
        <begin position="34"/>
        <end position="118"/>
    </location>
</feature>
<dbReference type="GO" id="GO:0005184">
    <property type="term" value="F:neuropeptide hormone activity"/>
    <property type="evidence" value="ECO:0007669"/>
    <property type="project" value="TreeGrafter"/>
</dbReference>
<dbReference type="GO" id="GO:0043434">
    <property type="term" value="P:response to peptide hormone"/>
    <property type="evidence" value="ECO:0007669"/>
    <property type="project" value="TreeGrafter"/>
</dbReference>
<reference evidence="2" key="1">
    <citation type="thesis" date="2020" institute="ProQuest LLC" country="789 East Eisenhower Parkway, Ann Arbor, MI, USA">
        <title>Comparative Genomics and Chromosome Evolution.</title>
        <authorList>
            <person name="Mudd A.B."/>
        </authorList>
    </citation>
    <scope>NUCLEOTIDE SEQUENCE</scope>
    <source>
        <strain evidence="2">237g6f4</strain>
        <tissue evidence="2">Blood</tissue>
    </source>
</reference>
<evidence type="ECO:0000313" key="3">
    <source>
        <dbReference type="Proteomes" id="UP000824782"/>
    </source>
</evidence>
<dbReference type="PANTHER" id="PTHR17206">
    <property type="entry name" value="PROLACTIN-RELEASING PEPTIDE"/>
    <property type="match status" value="1"/>
</dbReference>
<dbReference type="GO" id="GO:0007631">
    <property type="term" value="P:feeding behavior"/>
    <property type="evidence" value="ECO:0007669"/>
    <property type="project" value="TreeGrafter"/>
</dbReference>
<dbReference type="InterPro" id="IPR026194">
    <property type="entry name" value="PrRP"/>
</dbReference>
<organism evidence="2 3">
    <name type="scientific">Engystomops pustulosus</name>
    <name type="common">Tungara frog</name>
    <name type="synonym">Physalaemus pustulosus</name>
    <dbReference type="NCBI Taxonomy" id="76066"/>
    <lineage>
        <taxon>Eukaryota</taxon>
        <taxon>Metazoa</taxon>
        <taxon>Chordata</taxon>
        <taxon>Craniata</taxon>
        <taxon>Vertebrata</taxon>
        <taxon>Euteleostomi</taxon>
        <taxon>Amphibia</taxon>
        <taxon>Batrachia</taxon>
        <taxon>Anura</taxon>
        <taxon>Neobatrachia</taxon>
        <taxon>Hyloidea</taxon>
        <taxon>Leptodactylidae</taxon>
        <taxon>Leiuperinae</taxon>
        <taxon>Engystomops</taxon>
    </lineage>
</organism>
<sequence length="118" mass="13153">MPCCSSPAVRGSTNRRMKLVCASISCLLLLCLAIPETQSRVLQPSLDIRSLFPKMSTAAHRRSDPDIDPSWYTGRGIRPVGRFGRRGTTWEDTQKSIYRPLGQTCVPIEDSSELNDDI</sequence>
<comment type="caution">
    <text evidence="2">The sequence shown here is derived from an EMBL/GenBank/DDBJ whole genome shotgun (WGS) entry which is preliminary data.</text>
</comment>
<name>A0AAV7ACD2_ENGPU</name>